<dbReference type="EMBL" id="BJXB01000006">
    <property type="protein sequence ID" value="GEM46079.1"/>
    <property type="molecule type" value="Genomic_DNA"/>
</dbReference>
<accession>A0A511MZU8</accession>
<protein>
    <submittedName>
        <fullName evidence="1">Uncharacterized protein</fullName>
    </submittedName>
</protein>
<name>A0A511MZU8_DEIC1</name>
<dbReference type="Proteomes" id="UP000321306">
    <property type="component" value="Unassembled WGS sequence"/>
</dbReference>
<dbReference type="RefSeq" id="WP_146883898.1">
    <property type="nucleotide sequence ID" value="NZ_BJXB01000006.1"/>
</dbReference>
<organism evidence="1 2">
    <name type="scientific">Deinococcus cellulosilyticus (strain DSM 18568 / NBRC 106333 / KACC 11606 / 5516J-15)</name>
    <dbReference type="NCBI Taxonomy" id="1223518"/>
    <lineage>
        <taxon>Bacteria</taxon>
        <taxon>Thermotogati</taxon>
        <taxon>Deinococcota</taxon>
        <taxon>Deinococci</taxon>
        <taxon>Deinococcales</taxon>
        <taxon>Deinococcaceae</taxon>
        <taxon>Deinococcus</taxon>
    </lineage>
</organism>
<proteinExistence type="predicted"/>
<comment type="caution">
    <text evidence="1">The sequence shown here is derived from an EMBL/GenBank/DDBJ whole genome shotgun (WGS) entry which is preliminary data.</text>
</comment>
<keyword evidence="2" id="KW-1185">Reference proteome</keyword>
<dbReference type="OrthoDB" id="9841945at2"/>
<dbReference type="AlphaFoldDB" id="A0A511MZU8"/>
<evidence type="ECO:0000313" key="1">
    <source>
        <dbReference type="EMBL" id="GEM46079.1"/>
    </source>
</evidence>
<sequence>MLIFANVALEANGPIGLDVINVTHIQLLRDLGEGCLQVHLSSGRIVYLYENVDHFVERANRLLRLIHTDTGITLMKPDSL</sequence>
<gene>
    <name evidence="1" type="ORF">DC3_17140</name>
</gene>
<reference evidence="1 2" key="1">
    <citation type="submission" date="2019-07" db="EMBL/GenBank/DDBJ databases">
        <title>Whole genome shotgun sequence of Deinococcus cellulosilyticus NBRC 106333.</title>
        <authorList>
            <person name="Hosoyama A."/>
            <person name="Uohara A."/>
            <person name="Ohji S."/>
            <person name="Ichikawa N."/>
        </authorList>
    </citation>
    <scope>NUCLEOTIDE SEQUENCE [LARGE SCALE GENOMIC DNA]</scope>
    <source>
        <strain evidence="1 2">NBRC 106333</strain>
    </source>
</reference>
<evidence type="ECO:0000313" key="2">
    <source>
        <dbReference type="Proteomes" id="UP000321306"/>
    </source>
</evidence>